<evidence type="ECO:0000259" key="3">
    <source>
        <dbReference type="Pfam" id="PF00326"/>
    </source>
</evidence>
<dbReference type="GO" id="GO:0008239">
    <property type="term" value="F:dipeptidyl-peptidase activity"/>
    <property type="evidence" value="ECO:0007669"/>
    <property type="project" value="TreeGrafter"/>
</dbReference>
<keyword evidence="1" id="KW-0325">Glycoprotein</keyword>
<name>B3JPG5_9BACT</name>
<dbReference type="Pfam" id="PF00930">
    <property type="entry name" value="DPPIV_N"/>
    <property type="match status" value="1"/>
</dbReference>
<dbReference type="ESTHER" id="9bace-b3jpg5">
    <property type="family name" value="DPP4N_Peptidase_S9"/>
</dbReference>
<dbReference type="GO" id="GO:0006508">
    <property type="term" value="P:proteolysis"/>
    <property type="evidence" value="ECO:0007669"/>
    <property type="project" value="InterPro"/>
</dbReference>
<dbReference type="PANTHER" id="PTHR11731:SF193">
    <property type="entry name" value="DIPEPTIDYL PEPTIDASE 9"/>
    <property type="match status" value="1"/>
</dbReference>
<evidence type="ECO:0000313" key="5">
    <source>
        <dbReference type="EMBL" id="EDU99176.1"/>
    </source>
</evidence>
<dbReference type="FunFam" id="3.40.50.1820:FF:000003">
    <property type="entry name" value="Dipeptidyl peptidase 4"/>
    <property type="match status" value="1"/>
</dbReference>
<dbReference type="Pfam" id="PF00326">
    <property type="entry name" value="Peptidase_S9"/>
    <property type="match status" value="1"/>
</dbReference>
<dbReference type="SUPFAM" id="SSF82171">
    <property type="entry name" value="DPP6 N-terminal domain-like"/>
    <property type="match status" value="1"/>
</dbReference>
<organism evidence="5 6">
    <name type="scientific">Phocaeicola coprocola DSM 17136</name>
    <dbReference type="NCBI Taxonomy" id="470145"/>
    <lineage>
        <taxon>Bacteria</taxon>
        <taxon>Pseudomonadati</taxon>
        <taxon>Bacteroidota</taxon>
        <taxon>Bacteroidia</taxon>
        <taxon>Bacteroidales</taxon>
        <taxon>Bacteroidaceae</taxon>
        <taxon>Phocaeicola</taxon>
    </lineage>
</organism>
<dbReference type="PANTHER" id="PTHR11731">
    <property type="entry name" value="PROTEASE FAMILY S9B,C DIPEPTIDYL-PEPTIDASE IV-RELATED"/>
    <property type="match status" value="1"/>
</dbReference>
<feature type="domain" description="Dipeptidylpeptidase IV N-terminal" evidence="4">
    <location>
        <begin position="105"/>
        <end position="456"/>
    </location>
</feature>
<dbReference type="InterPro" id="IPR002469">
    <property type="entry name" value="Peptidase_S9B_N"/>
</dbReference>
<dbReference type="Gene3D" id="3.40.50.1820">
    <property type="entry name" value="alpha/beta hydrolase"/>
    <property type="match status" value="1"/>
</dbReference>
<comment type="caution">
    <text evidence="5">The sequence shown here is derived from an EMBL/GenBank/DDBJ whole genome shotgun (WGS) entry which is preliminary data.</text>
</comment>
<evidence type="ECO:0000259" key="4">
    <source>
        <dbReference type="Pfam" id="PF00930"/>
    </source>
</evidence>
<dbReference type="eggNOG" id="COG0823">
    <property type="taxonomic scope" value="Bacteria"/>
</dbReference>
<keyword evidence="5" id="KW-0378">Hydrolase</keyword>
<feature type="domain" description="Peptidase S9 prolyl oligopeptidase catalytic" evidence="3">
    <location>
        <begin position="550"/>
        <end position="745"/>
    </location>
</feature>
<dbReference type="EMBL" id="ABIY02000122">
    <property type="protein sequence ID" value="EDU99176.1"/>
    <property type="molecule type" value="Genomic_DNA"/>
</dbReference>
<gene>
    <name evidence="5" type="ORF">BACCOP_03926</name>
</gene>
<evidence type="ECO:0000256" key="1">
    <source>
        <dbReference type="ARBA" id="ARBA00023180"/>
    </source>
</evidence>
<dbReference type="InterPro" id="IPR050278">
    <property type="entry name" value="Serine_Prot_S9B/DPPIV"/>
</dbReference>
<dbReference type="STRING" id="470145.BACCOP_03926"/>
<dbReference type="Proteomes" id="UP000003146">
    <property type="component" value="Unassembled WGS sequence"/>
</dbReference>
<accession>B3JPG5</accession>
<dbReference type="GO" id="GO:0008236">
    <property type="term" value="F:serine-type peptidase activity"/>
    <property type="evidence" value="ECO:0007669"/>
    <property type="project" value="InterPro"/>
</dbReference>
<dbReference type="Gene3D" id="2.140.10.30">
    <property type="entry name" value="Dipeptidylpeptidase IV, N-terminal domain"/>
    <property type="match status" value="1"/>
</dbReference>
<keyword evidence="2" id="KW-0732">Signal</keyword>
<reference evidence="5 6" key="1">
    <citation type="submission" date="2008-04" db="EMBL/GenBank/DDBJ databases">
        <title>Draft genome sequence of Bacteroides coprocola (DSM 17136).</title>
        <authorList>
            <person name="Sudarsanam P."/>
            <person name="Ley R."/>
            <person name="Guruge J."/>
            <person name="Turnbaugh P.J."/>
            <person name="Mahowald M."/>
            <person name="Liep D."/>
            <person name="Gordon J."/>
        </authorList>
    </citation>
    <scope>NUCLEOTIDE SEQUENCE [LARGE SCALE GENOMIC DNA]</scope>
    <source>
        <strain evidence="5 6">DSM 17136</strain>
    </source>
</reference>
<proteinExistence type="predicted"/>
<dbReference type="EC" id="3.4.-.-" evidence="5"/>
<evidence type="ECO:0000256" key="2">
    <source>
        <dbReference type="SAM" id="SignalP"/>
    </source>
</evidence>
<protein>
    <submittedName>
        <fullName evidence="5">Peptidase, S9A/B/C family, catalytic domain protein</fullName>
        <ecNumber evidence="5">3.4.-.-</ecNumber>
    </submittedName>
</protein>
<dbReference type="HOGENOM" id="CLU_006105_2_0_10"/>
<feature type="chain" id="PRO_5002788398" evidence="2">
    <location>
        <begin position="31"/>
        <end position="745"/>
    </location>
</feature>
<dbReference type="MEROPS" id="S09.013"/>
<sequence length="745" mass="85057">MNNNKNKHIYTMKKLIALFCLLAFVIGAQAQRKVSLQDVAQGTYRAQSIYGIKPMLDGEHYTQMSSDKKRIVKYSFKTGKEVEAIFDVTTARDCPVKSFDDYIMSPDEKLILIQTDTKPIYRHSFTAEYYIYNVKNNKMEPLSKNGPQQVPLFSPDGFQVAFVRNNNIFLVKLLFGNSESQVTKDGEYNKVLNGIPDWVYEEEFSFNRAFDFSADSKMIAYIRFDESQVPMFSFPWYKGMAPEKSQYATYPGAYEYKYPKAGEMNSKVSVHTYDIKSHVTRKMDLPLDEDGYIPRIKFTSDPEKLAIMTLNRHQNRFDIYMANPRSALCKLTIRDEAEQYIKEQAYSDIVFYPENIVMMSERDGYNHLYLYTIGGNLIKQVTKGKFEVKDFLGWDKPTNTFYYTSNEESPLRTAVYKTDAKGKTIKLSTRTGTNSAIFSTNLSYYINNFSNIDTPTLITINNNKGKELTTLLDNSKLKSEVATLNMPKKEFFSFRTTEGVELNGWMMKPANFDPSKKYPVIMHQYSGPGSQQVLDRWGIGSFSDGGMFEAYMCDKGFVMVCVDGRGTGGRGVDFEKCTYCFLGVKESHDQVEAAKYLSSLPYIDGNRIGIWGWSFGGYNTLMSMSEGTPVFKAGVAIAAPSDWRFYDTVYTERFMRTPKENGDGYNAGSAILRAPKLHGDLLLIHGTADDNVHYQNCAEYSEALVQAGIQFDMQVYTNRNHSIFGGNTRNHLMNRVANFFIEKLK</sequence>
<dbReference type="SUPFAM" id="SSF53474">
    <property type="entry name" value="alpha/beta-Hydrolases"/>
    <property type="match status" value="1"/>
</dbReference>
<dbReference type="InterPro" id="IPR029058">
    <property type="entry name" value="AB_hydrolase_fold"/>
</dbReference>
<dbReference type="InterPro" id="IPR001375">
    <property type="entry name" value="Peptidase_S9_cat"/>
</dbReference>
<reference evidence="5 6" key="2">
    <citation type="submission" date="2008-04" db="EMBL/GenBank/DDBJ databases">
        <authorList>
            <person name="Fulton L."/>
            <person name="Clifton S."/>
            <person name="Fulton B."/>
            <person name="Xu J."/>
            <person name="Minx P."/>
            <person name="Pepin K.H."/>
            <person name="Johnson M."/>
            <person name="Thiruvilangam P."/>
            <person name="Bhonagiri V."/>
            <person name="Nash W.E."/>
            <person name="Mardis E.R."/>
            <person name="Wilson R.K."/>
        </authorList>
    </citation>
    <scope>NUCLEOTIDE SEQUENCE [LARGE SCALE GENOMIC DNA]</scope>
    <source>
        <strain evidence="5 6">DSM 17136</strain>
    </source>
</reference>
<dbReference type="AlphaFoldDB" id="B3JPG5"/>
<dbReference type="eggNOG" id="COG1506">
    <property type="taxonomic scope" value="Bacteria"/>
</dbReference>
<evidence type="ECO:0000313" key="6">
    <source>
        <dbReference type="Proteomes" id="UP000003146"/>
    </source>
</evidence>
<feature type="signal peptide" evidence="2">
    <location>
        <begin position="1"/>
        <end position="30"/>
    </location>
</feature>